<dbReference type="EMBL" id="CATKSN020000120">
    <property type="protein sequence ID" value="CAI9149074.1"/>
    <property type="molecule type" value="Genomic_DNA"/>
</dbReference>
<gene>
    <name evidence="1" type="ORF">MRATA1EN1_LOCUS30692</name>
</gene>
<comment type="caution">
    <text evidence="1">The sequence shown here is derived from an EMBL/GenBank/DDBJ whole genome shotgun (WGS) entry which is preliminary data.</text>
</comment>
<accession>A0ABN8XI61</accession>
<reference evidence="1" key="1">
    <citation type="submission" date="2023-04" db="EMBL/GenBank/DDBJ databases">
        <authorList>
            <consortium name="ELIXIR-Norway"/>
        </authorList>
    </citation>
    <scope>NUCLEOTIDE SEQUENCE [LARGE SCALE GENOMIC DNA]</scope>
</reference>
<protein>
    <submittedName>
        <fullName evidence="1">Uncharacterized protein</fullName>
    </submittedName>
</protein>
<dbReference type="Proteomes" id="UP001176941">
    <property type="component" value="Unassembled WGS sequence"/>
</dbReference>
<sequence length="531" mass="59018">MLPPPTGKLRRHFPSKKDIGHPFRVWYESSAYIRFNIATVTYWKAAMLLDTSEKDTGDPFPALYEPSAYTGFDNVTPTTESGPSEMKLLTRELAEDGSEAIVQHCMIAIAREYGDSGSVTALTRGTGNGHLLASTGNVFQALRSSYALPGNRCGTEWLLGRQRTRTRQNVDRTRAFFNFILKEIRMLRTAARVTARRFCELAHRQRVAEGYLVSSEQRRWAIRANELFSTWRRPRERLRCSLPRTTLSVSRSAPHNADGAPPASVDLTSRTRARCADGPTSLLSVAHRLLLGGTTHSDTTAVSRSAQTRDPKTRFRLEHCLFATGDGLGLYARVLFSRIACFYCRGRLIHCSAVDELTSSLKNRRSAHVYTSGMCGMLKECLAESCGFRGGTIRALQNSPTSVFPENRVCAVGEGVYHEYSFVRSGRPPTLQGALIVRHTPARHCTSMRSGESPSTPRARHVRSSFRAFPLRCVGGEFHHFGLQPKQGRGEKGNGKSRRSLCGGQRQKALVACVKKKRIWAPCVTANCTET</sequence>
<name>A0ABN8XI61_RANTA</name>
<keyword evidence="2" id="KW-1185">Reference proteome</keyword>
<organism evidence="1 2">
    <name type="scientific">Rangifer tarandus platyrhynchus</name>
    <name type="common">Svalbard reindeer</name>
    <dbReference type="NCBI Taxonomy" id="3082113"/>
    <lineage>
        <taxon>Eukaryota</taxon>
        <taxon>Metazoa</taxon>
        <taxon>Chordata</taxon>
        <taxon>Craniata</taxon>
        <taxon>Vertebrata</taxon>
        <taxon>Euteleostomi</taxon>
        <taxon>Mammalia</taxon>
        <taxon>Eutheria</taxon>
        <taxon>Laurasiatheria</taxon>
        <taxon>Artiodactyla</taxon>
        <taxon>Ruminantia</taxon>
        <taxon>Pecora</taxon>
        <taxon>Cervidae</taxon>
        <taxon>Odocoileinae</taxon>
        <taxon>Rangifer</taxon>
    </lineage>
</organism>
<evidence type="ECO:0000313" key="1">
    <source>
        <dbReference type="EMBL" id="CAI9149074.1"/>
    </source>
</evidence>
<evidence type="ECO:0000313" key="2">
    <source>
        <dbReference type="Proteomes" id="UP001176941"/>
    </source>
</evidence>
<proteinExistence type="predicted"/>